<evidence type="ECO:0000313" key="2">
    <source>
        <dbReference type="EMBL" id="SVD21463.1"/>
    </source>
</evidence>
<dbReference type="InterPro" id="IPR000408">
    <property type="entry name" value="Reg_chr_condens"/>
</dbReference>
<evidence type="ECO:0008006" key="3">
    <source>
        <dbReference type="Google" id="ProtNLM"/>
    </source>
</evidence>
<dbReference type="GO" id="GO:0005737">
    <property type="term" value="C:cytoplasm"/>
    <property type="evidence" value="ECO:0007669"/>
    <property type="project" value="TreeGrafter"/>
</dbReference>
<sequence length="272" mass="26973">SSGQLGQGHRNSLGDGPGEMGDNLAAVDLGTGKTATAIATGEADTCALLNDGTVKCWGSNGYGQLGQGHSRSLGGDPGEMGDNLAAVDLGTGKSATAISGGTHFFCALLNDGTVKCWGRNNGGRLGQGHTNRIGDQDGEMGDNLAAVDLGTGKTATAIAAGNGYVCATLNDGTLKCWGENDLGQLGQGHANFLGDDPGEMGDNLAAVDLGTGKTATALSAGYNHTCALLNDNSVKCWGYGASGMLGIPGLGVRVGDGPGEMGDNLPTVDLGS</sequence>
<accession>A0A382THL9</accession>
<dbReference type="PANTHER" id="PTHR45982:SF1">
    <property type="entry name" value="REGULATOR OF CHROMOSOME CONDENSATION"/>
    <property type="match status" value="1"/>
</dbReference>
<dbReference type="InterPro" id="IPR051553">
    <property type="entry name" value="Ran_GTPase-activating"/>
</dbReference>
<dbReference type="PROSITE" id="PS50012">
    <property type="entry name" value="RCC1_3"/>
    <property type="match status" value="2"/>
</dbReference>
<dbReference type="Pfam" id="PF13540">
    <property type="entry name" value="RCC1_2"/>
    <property type="match status" value="4"/>
</dbReference>
<dbReference type="GO" id="GO:0005085">
    <property type="term" value="F:guanyl-nucleotide exchange factor activity"/>
    <property type="evidence" value="ECO:0007669"/>
    <property type="project" value="TreeGrafter"/>
</dbReference>
<protein>
    <recommendedName>
        <fullName evidence="3">RCC1 repeat-containing protein</fullName>
    </recommendedName>
</protein>
<dbReference type="InterPro" id="IPR009091">
    <property type="entry name" value="RCC1/BLIP-II"/>
</dbReference>
<reference evidence="2" key="1">
    <citation type="submission" date="2018-05" db="EMBL/GenBank/DDBJ databases">
        <authorList>
            <person name="Lanie J.A."/>
            <person name="Ng W.-L."/>
            <person name="Kazmierczak K.M."/>
            <person name="Andrzejewski T.M."/>
            <person name="Davidsen T.M."/>
            <person name="Wayne K.J."/>
            <person name="Tettelin H."/>
            <person name="Glass J.I."/>
            <person name="Rusch D."/>
            <person name="Podicherti R."/>
            <person name="Tsui H.-C.T."/>
            <person name="Winkler M.E."/>
        </authorList>
    </citation>
    <scope>NUCLEOTIDE SEQUENCE</scope>
</reference>
<dbReference type="EMBL" id="UINC01136595">
    <property type="protein sequence ID" value="SVD21463.1"/>
    <property type="molecule type" value="Genomic_DNA"/>
</dbReference>
<dbReference type="Gene3D" id="2.130.10.30">
    <property type="entry name" value="Regulator of chromosome condensation 1/beta-lactamase-inhibitor protein II"/>
    <property type="match status" value="1"/>
</dbReference>
<dbReference type="SUPFAM" id="SSF50985">
    <property type="entry name" value="RCC1/BLIP-II"/>
    <property type="match status" value="1"/>
</dbReference>
<organism evidence="2">
    <name type="scientific">marine metagenome</name>
    <dbReference type="NCBI Taxonomy" id="408172"/>
    <lineage>
        <taxon>unclassified sequences</taxon>
        <taxon>metagenomes</taxon>
        <taxon>ecological metagenomes</taxon>
    </lineage>
</organism>
<evidence type="ECO:0000256" key="1">
    <source>
        <dbReference type="SAM" id="MobiDB-lite"/>
    </source>
</evidence>
<dbReference type="PRINTS" id="PR00633">
    <property type="entry name" value="RCCNDNSATION"/>
</dbReference>
<dbReference type="AlphaFoldDB" id="A0A382THL9"/>
<feature type="region of interest" description="Disordered" evidence="1">
    <location>
        <begin position="1"/>
        <end position="22"/>
    </location>
</feature>
<dbReference type="PANTHER" id="PTHR45982">
    <property type="entry name" value="REGULATOR OF CHROMOSOME CONDENSATION"/>
    <property type="match status" value="1"/>
</dbReference>
<feature type="non-terminal residue" evidence="2">
    <location>
        <position position="1"/>
    </location>
</feature>
<name>A0A382THL9_9ZZZZ</name>
<proteinExistence type="predicted"/>
<gene>
    <name evidence="2" type="ORF">METZ01_LOCUS374317</name>
</gene>